<accession>A0A2A9ERL1</accession>
<keyword evidence="7" id="KW-0067">ATP-binding</keyword>
<evidence type="ECO:0000313" key="12">
    <source>
        <dbReference type="EMBL" id="PFG41634.1"/>
    </source>
</evidence>
<feature type="domain" description="Histidine kinase/HSP90-like ATPase" evidence="10">
    <location>
        <begin position="330"/>
        <end position="416"/>
    </location>
</feature>
<dbReference type="AlphaFoldDB" id="A0A2A9ERL1"/>
<dbReference type="GO" id="GO:0000155">
    <property type="term" value="F:phosphorelay sensor kinase activity"/>
    <property type="evidence" value="ECO:0007669"/>
    <property type="project" value="InterPro"/>
</dbReference>
<proteinExistence type="predicted"/>
<dbReference type="SUPFAM" id="SSF55874">
    <property type="entry name" value="ATPase domain of HSP90 chaperone/DNA topoisomerase II/histidine kinase"/>
    <property type="match status" value="1"/>
</dbReference>
<dbReference type="EMBL" id="PDJJ01000001">
    <property type="protein sequence ID" value="PFG41634.1"/>
    <property type="molecule type" value="Genomic_DNA"/>
</dbReference>
<evidence type="ECO:0000256" key="2">
    <source>
        <dbReference type="ARBA" id="ARBA00012438"/>
    </source>
</evidence>
<keyword evidence="13" id="KW-1185">Reference proteome</keyword>
<dbReference type="GO" id="GO:0046983">
    <property type="term" value="F:protein dimerization activity"/>
    <property type="evidence" value="ECO:0007669"/>
    <property type="project" value="InterPro"/>
</dbReference>
<name>A0A2A9ERL1_9MICO</name>
<sequence length="431" mass="42868">MPAQAPSDDTELVGPAGTSWTSPWRVDVVLAVATAAGVTAGGALAAWGRPDAAPTWFAGSALVALVVGGLVVLRRRAPGTMLVLTAAVTVAGAVADVPAATTVLPAVAALGAAAAAGRVRAAAWTGGVVVVALAVDRAALDGALDPAAAGEGAAGAAVATGLVLDVTLVVAAVAVGIVVDLRARLRTLAAPPPTRPVTGAPEGAVPRHREHLRIAHDLHDLLAHNLTVVALHTGVASAAVGRDDDSARTALRHVRDATAATLHELRATTLVLRQDDPVPASGPGARGVPPAATGPAGLSSLVEPVRAAGVEVVTRVEVPAASIDAVVDAAAYRIVQEALATVLRHAVAERAVVRLTATDGRLRITVSDDGHGPRAADVESGAGMVAARERARALGGTLTVREVPSGGLTVVADLPTRLLESPRTPSAAVAP</sequence>
<dbReference type="PANTHER" id="PTHR24421:SF10">
    <property type="entry name" value="NITRATE_NITRITE SENSOR PROTEIN NARQ"/>
    <property type="match status" value="1"/>
</dbReference>
<dbReference type="Gene3D" id="3.30.565.10">
    <property type="entry name" value="Histidine kinase-like ATPase, C-terminal domain"/>
    <property type="match status" value="1"/>
</dbReference>
<evidence type="ECO:0000256" key="9">
    <source>
        <dbReference type="SAM" id="Phobius"/>
    </source>
</evidence>
<evidence type="ECO:0000256" key="7">
    <source>
        <dbReference type="ARBA" id="ARBA00022840"/>
    </source>
</evidence>
<feature type="domain" description="Signal transduction histidine kinase subgroup 3 dimerisation and phosphoacceptor" evidence="11">
    <location>
        <begin position="211"/>
        <end position="275"/>
    </location>
</feature>
<keyword evidence="5" id="KW-0547">Nucleotide-binding</keyword>
<dbReference type="CDD" id="cd16917">
    <property type="entry name" value="HATPase_UhpB-NarQ-NarX-like"/>
    <property type="match status" value="1"/>
</dbReference>
<dbReference type="InterPro" id="IPR011712">
    <property type="entry name" value="Sig_transdc_His_kin_sub3_dim/P"/>
</dbReference>
<evidence type="ECO:0000259" key="10">
    <source>
        <dbReference type="Pfam" id="PF02518"/>
    </source>
</evidence>
<keyword evidence="9" id="KW-1133">Transmembrane helix</keyword>
<dbReference type="GO" id="GO:0016020">
    <property type="term" value="C:membrane"/>
    <property type="evidence" value="ECO:0007669"/>
    <property type="project" value="InterPro"/>
</dbReference>
<protein>
    <recommendedName>
        <fullName evidence="2">histidine kinase</fullName>
        <ecNumber evidence="2">2.7.13.3</ecNumber>
    </recommendedName>
</protein>
<dbReference type="EC" id="2.7.13.3" evidence="2"/>
<dbReference type="InterPro" id="IPR050482">
    <property type="entry name" value="Sensor_HK_TwoCompSys"/>
</dbReference>
<evidence type="ECO:0000256" key="1">
    <source>
        <dbReference type="ARBA" id="ARBA00000085"/>
    </source>
</evidence>
<evidence type="ECO:0000259" key="11">
    <source>
        <dbReference type="Pfam" id="PF07730"/>
    </source>
</evidence>
<evidence type="ECO:0000256" key="6">
    <source>
        <dbReference type="ARBA" id="ARBA00022777"/>
    </source>
</evidence>
<dbReference type="InterPro" id="IPR003594">
    <property type="entry name" value="HATPase_dom"/>
</dbReference>
<dbReference type="Proteomes" id="UP000224130">
    <property type="component" value="Unassembled WGS sequence"/>
</dbReference>
<reference evidence="12 13" key="1">
    <citation type="submission" date="2017-10" db="EMBL/GenBank/DDBJ databases">
        <title>Sequencing the genomes of 1000 actinobacteria strains.</title>
        <authorList>
            <person name="Klenk H.-P."/>
        </authorList>
    </citation>
    <scope>NUCLEOTIDE SEQUENCE [LARGE SCALE GENOMIC DNA]</scope>
    <source>
        <strain evidence="12 13">DSM 21863</strain>
    </source>
</reference>
<comment type="catalytic activity">
    <reaction evidence="1">
        <text>ATP + protein L-histidine = ADP + protein N-phospho-L-histidine.</text>
        <dbReference type="EC" id="2.7.13.3"/>
    </reaction>
</comment>
<feature type="transmembrane region" description="Helical" evidence="9">
    <location>
        <begin position="152"/>
        <end position="179"/>
    </location>
</feature>
<evidence type="ECO:0000256" key="8">
    <source>
        <dbReference type="ARBA" id="ARBA00023012"/>
    </source>
</evidence>
<dbReference type="PANTHER" id="PTHR24421">
    <property type="entry name" value="NITRATE/NITRITE SENSOR PROTEIN NARX-RELATED"/>
    <property type="match status" value="1"/>
</dbReference>
<dbReference type="RefSeq" id="WP_098462201.1">
    <property type="nucleotide sequence ID" value="NZ_PDJJ01000001.1"/>
</dbReference>
<gene>
    <name evidence="12" type="ORF">ATJ88_0276</name>
</gene>
<organism evidence="12 13">
    <name type="scientific">Isoptericola jiangsuensis</name>
    <dbReference type="NCBI Taxonomy" id="548579"/>
    <lineage>
        <taxon>Bacteria</taxon>
        <taxon>Bacillati</taxon>
        <taxon>Actinomycetota</taxon>
        <taxon>Actinomycetes</taxon>
        <taxon>Micrococcales</taxon>
        <taxon>Promicromonosporaceae</taxon>
        <taxon>Isoptericola</taxon>
    </lineage>
</organism>
<keyword evidence="9" id="KW-0472">Membrane</keyword>
<evidence type="ECO:0000256" key="3">
    <source>
        <dbReference type="ARBA" id="ARBA00022553"/>
    </source>
</evidence>
<keyword evidence="4" id="KW-0808">Transferase</keyword>
<dbReference type="InterPro" id="IPR036890">
    <property type="entry name" value="HATPase_C_sf"/>
</dbReference>
<feature type="transmembrane region" description="Helical" evidence="9">
    <location>
        <begin position="28"/>
        <end position="47"/>
    </location>
</feature>
<keyword evidence="3" id="KW-0597">Phosphoprotein</keyword>
<keyword evidence="6 12" id="KW-0418">Kinase</keyword>
<dbReference type="GO" id="GO:0005524">
    <property type="term" value="F:ATP binding"/>
    <property type="evidence" value="ECO:0007669"/>
    <property type="project" value="UniProtKB-KW"/>
</dbReference>
<dbReference type="OrthoDB" id="227596at2"/>
<dbReference type="Pfam" id="PF07730">
    <property type="entry name" value="HisKA_3"/>
    <property type="match status" value="1"/>
</dbReference>
<keyword evidence="9" id="KW-0812">Transmembrane</keyword>
<evidence type="ECO:0000256" key="4">
    <source>
        <dbReference type="ARBA" id="ARBA00022679"/>
    </source>
</evidence>
<comment type="caution">
    <text evidence="12">The sequence shown here is derived from an EMBL/GenBank/DDBJ whole genome shotgun (WGS) entry which is preliminary data.</text>
</comment>
<feature type="transmembrane region" description="Helical" evidence="9">
    <location>
        <begin position="53"/>
        <end position="73"/>
    </location>
</feature>
<evidence type="ECO:0000256" key="5">
    <source>
        <dbReference type="ARBA" id="ARBA00022741"/>
    </source>
</evidence>
<dbReference type="Gene3D" id="1.20.5.1930">
    <property type="match status" value="1"/>
</dbReference>
<feature type="transmembrane region" description="Helical" evidence="9">
    <location>
        <begin position="82"/>
        <end position="115"/>
    </location>
</feature>
<keyword evidence="8" id="KW-0902">Two-component regulatory system</keyword>
<evidence type="ECO:0000313" key="13">
    <source>
        <dbReference type="Proteomes" id="UP000224130"/>
    </source>
</evidence>
<dbReference type="Pfam" id="PF02518">
    <property type="entry name" value="HATPase_c"/>
    <property type="match status" value="1"/>
</dbReference>